<proteinExistence type="predicted"/>
<keyword evidence="1" id="KW-1185">Reference proteome</keyword>
<evidence type="ECO:0000313" key="2">
    <source>
        <dbReference type="RefSeq" id="XP_065672315.1"/>
    </source>
</evidence>
<evidence type="ECO:0000313" key="1">
    <source>
        <dbReference type="Proteomes" id="UP001652625"/>
    </source>
</evidence>
<accession>A0ABM4DD52</accession>
<name>A0ABM4DD52_HYDVU</name>
<dbReference type="RefSeq" id="XP_065672315.1">
    <property type="nucleotide sequence ID" value="XM_065816243.1"/>
</dbReference>
<reference evidence="2" key="1">
    <citation type="submission" date="2025-08" db="UniProtKB">
        <authorList>
            <consortium name="RefSeq"/>
        </authorList>
    </citation>
    <scope>IDENTIFICATION</scope>
</reference>
<dbReference type="GeneID" id="136090137"/>
<sequence length="555" mass="62561">MSSEKEKLYKSIYEGYLKAFANKPKQKSQEETNKIWSEIKTKSKTLSELNVEVEKKLKELKQIELRNKVGILSYWTKLPNQVPNTPKKRAVESKITFDGVTDATPSITTSEECEKENSSFSKVVTKQAPKQDQLKNENFILEKDIAYLTEKRNCNLLSQEDYQILGQKQKLLVEKNRDLVLRQKATERQTATRLKRKKAIEALDPDIRKKLCGIKNSVSKGRPLACDQDSLIKAIVDIAMKGSASDDRRRTEMVRTVKTLNDLVEELKNHGYNLSRSGVYLRLLPSRSLSTEGKRHVKTAPVRLIRAQNSEHKYHVDTKFAKSSISALEELAAVLGPKEVTIHSQDDKARVPIGLTAASKQAPMMMHIEYKVTLADHDFVIASQHKLIPSVIAAIEIKKDCMEKQAVTYSGPTYIAIRSAKHDSSTALSHLEDMNKINHLPAFKSSLFTEDGVSKPIVIITVDGGPDENPRYEKTIHCAKTYFKEHDLDAMFVATNAPGRSAFNRVERRMALLSYDLAGIILPFDHFGSHLSSRGETTEKVMEKANFANSCTNLV</sequence>
<dbReference type="Proteomes" id="UP001652625">
    <property type="component" value="Chromosome 13"/>
</dbReference>
<organism evidence="1 2">
    <name type="scientific">Hydra vulgaris</name>
    <name type="common">Hydra</name>
    <name type="synonym">Hydra attenuata</name>
    <dbReference type="NCBI Taxonomy" id="6087"/>
    <lineage>
        <taxon>Eukaryota</taxon>
        <taxon>Metazoa</taxon>
        <taxon>Cnidaria</taxon>
        <taxon>Hydrozoa</taxon>
        <taxon>Hydroidolina</taxon>
        <taxon>Anthoathecata</taxon>
        <taxon>Aplanulata</taxon>
        <taxon>Hydridae</taxon>
        <taxon>Hydra</taxon>
    </lineage>
</organism>
<gene>
    <name evidence="2" type="primary">LOC136090137</name>
</gene>
<dbReference type="PANTHER" id="PTHR46954:SF1">
    <property type="entry name" value="C2H2-TYPE DOMAIN-CONTAINING PROTEIN"/>
    <property type="match status" value="1"/>
</dbReference>
<dbReference type="PANTHER" id="PTHR46954">
    <property type="entry name" value="C2H2-TYPE DOMAIN-CONTAINING PROTEIN"/>
    <property type="match status" value="1"/>
</dbReference>
<protein>
    <submittedName>
        <fullName evidence="2">Uncharacterized protein LOC136090137</fullName>
    </submittedName>
</protein>